<dbReference type="InterPro" id="IPR036691">
    <property type="entry name" value="Endo/exonu/phosph_ase_sf"/>
</dbReference>
<evidence type="ECO:0000313" key="3">
    <source>
        <dbReference type="Proteomes" id="UP000683360"/>
    </source>
</evidence>
<dbReference type="EMBL" id="CAJPWZ010002768">
    <property type="protein sequence ID" value="CAG2245363.1"/>
    <property type="molecule type" value="Genomic_DNA"/>
</dbReference>
<evidence type="ECO:0000259" key="1">
    <source>
        <dbReference type="Pfam" id="PF00078"/>
    </source>
</evidence>
<organism evidence="2 3">
    <name type="scientific">Mytilus edulis</name>
    <name type="common">Blue mussel</name>
    <dbReference type="NCBI Taxonomy" id="6550"/>
    <lineage>
        <taxon>Eukaryota</taxon>
        <taxon>Metazoa</taxon>
        <taxon>Spiralia</taxon>
        <taxon>Lophotrochozoa</taxon>
        <taxon>Mollusca</taxon>
        <taxon>Bivalvia</taxon>
        <taxon>Autobranchia</taxon>
        <taxon>Pteriomorphia</taxon>
        <taxon>Mytilida</taxon>
        <taxon>Mytiloidea</taxon>
        <taxon>Mytilidae</taxon>
        <taxon>Mytilinae</taxon>
        <taxon>Mytilus</taxon>
    </lineage>
</organism>
<keyword evidence="3" id="KW-1185">Reference proteome</keyword>
<protein>
    <recommendedName>
        <fullName evidence="1">Reverse transcriptase domain-containing protein</fullName>
    </recommendedName>
</protein>
<evidence type="ECO:0000313" key="2">
    <source>
        <dbReference type="EMBL" id="CAG2245363.1"/>
    </source>
</evidence>
<dbReference type="Proteomes" id="UP000683360">
    <property type="component" value="Unassembled WGS sequence"/>
</dbReference>
<gene>
    <name evidence="2" type="ORF">MEDL_57337</name>
</gene>
<dbReference type="AlphaFoldDB" id="A0A8S3URR9"/>
<dbReference type="PANTHER" id="PTHR19446">
    <property type="entry name" value="REVERSE TRANSCRIPTASES"/>
    <property type="match status" value="1"/>
</dbReference>
<feature type="domain" description="Reverse transcriptase" evidence="1">
    <location>
        <begin position="430"/>
        <end position="529"/>
    </location>
</feature>
<dbReference type="Pfam" id="PF00078">
    <property type="entry name" value="RVT_1"/>
    <property type="match status" value="1"/>
</dbReference>
<dbReference type="OrthoDB" id="6142323at2759"/>
<reference evidence="2" key="1">
    <citation type="submission" date="2021-03" db="EMBL/GenBank/DDBJ databases">
        <authorList>
            <person name="Bekaert M."/>
        </authorList>
    </citation>
    <scope>NUCLEOTIDE SEQUENCE</scope>
</reference>
<proteinExistence type="predicted"/>
<dbReference type="InterPro" id="IPR000477">
    <property type="entry name" value="RT_dom"/>
</dbReference>
<accession>A0A8S3URR9</accession>
<comment type="caution">
    <text evidence="2">The sequence shown here is derived from an EMBL/GenBank/DDBJ whole genome shotgun (WGS) entry which is preliminary data.</text>
</comment>
<name>A0A8S3URR9_MYTED</name>
<dbReference type="SUPFAM" id="SSF56219">
    <property type="entry name" value="DNase I-like"/>
    <property type="match status" value="1"/>
</dbReference>
<sequence length="575" mass="65980">MGSNSVNVDGYCWYGHNRRNIHIRAKNGSGGVGLLVRNDFDQQFNIEIVDDNTDGIMWVQFKDKRCNANMFYVCVVYLPPENSTRAVNVHEFMETLMTHIHNPTSVTRATTIIQSLGEPGRYDLRKIVPDHSLLTWNMCLYFPIEDQVSKNKDKNQTVTKIIKYDTKSLPENWLIGDSIVTEINRVILQLEQSEASQQNIDKMYENFVSVLKTEMSEKLSSKEIRISNAFNNKARKCKKPWWNSELTMLWNDVCKAEKNWNKCRLSVQRSKRQYWHSMQEELINSQGNPKEFWRKIGRIGVGSERQNTIPMEIKLNDGSICDDKDIVINKWKYDFEEMLNKNSDTSISNEIENCNSDIICDEILDGEITSSEVYNVVKISKCGKSPGVDDIPVELYKNPTALNALIRVFNICYNSGKVPAMWNKCIITPIPKSSTADPRDPMSYRGISLAPVAYKLYCGVLNARLTGKLTELEVINDEQNGFRKSRSTIDHLSTLTTIIETRKLCKLSTFCAFVDFKKAYDWVNRSETFVLESLTVRDVQVTFAVCIIIIDNLNSNTLLADNLNFISFTPFNEQP</sequence>